<reference evidence="8" key="1">
    <citation type="journal article" date="2011" name="J. Bacteriol.">
        <title>Complete genome sequence of the haloaromatic acid-degrading bacterium Achromobacter xylosoxidans A8.</title>
        <authorList>
            <person name="Strnad H."/>
            <person name="Ridl J."/>
            <person name="Paces J."/>
            <person name="Kolar M."/>
            <person name="Vlcek C."/>
            <person name="Paces V."/>
        </authorList>
    </citation>
    <scope>NUCLEOTIDE SEQUENCE [LARGE SCALE GENOMIC DNA]</scope>
    <source>
        <strain evidence="8">A8</strain>
        <plasmid evidence="8">pA82</plasmid>
    </source>
</reference>
<dbReference type="AlphaFoldDB" id="E3HY43"/>
<organism evidence="7 8">
    <name type="scientific">Achromobacter xylosoxidans (strain A8)</name>
    <dbReference type="NCBI Taxonomy" id="762376"/>
    <lineage>
        <taxon>Bacteria</taxon>
        <taxon>Pseudomonadati</taxon>
        <taxon>Pseudomonadota</taxon>
        <taxon>Betaproteobacteria</taxon>
        <taxon>Burkholderiales</taxon>
        <taxon>Alcaligenaceae</taxon>
        <taxon>Achromobacter</taxon>
    </lineage>
</organism>
<dbReference type="Gene3D" id="3.40.50.720">
    <property type="entry name" value="NAD(P)-binding Rossmann-like Domain"/>
    <property type="match status" value="2"/>
</dbReference>
<evidence type="ECO:0000313" key="7">
    <source>
        <dbReference type="EMBL" id="ADP19997.1"/>
    </source>
</evidence>
<dbReference type="InterPro" id="IPR050223">
    <property type="entry name" value="D-isomer_2-hydroxyacid_DH"/>
</dbReference>
<dbReference type="GO" id="GO:0030267">
    <property type="term" value="F:glyoxylate reductase (NADPH) activity"/>
    <property type="evidence" value="ECO:0007669"/>
    <property type="project" value="TreeGrafter"/>
</dbReference>
<dbReference type="InterPro" id="IPR006140">
    <property type="entry name" value="D-isomer_DH_NAD-bd"/>
</dbReference>
<keyword evidence="7" id="KW-0614">Plasmid</keyword>
<dbReference type="Pfam" id="PF02826">
    <property type="entry name" value="2-Hacid_dh_C"/>
    <property type="match status" value="1"/>
</dbReference>
<dbReference type="InterPro" id="IPR006139">
    <property type="entry name" value="D-isomer_2_OHA_DH_cat_dom"/>
</dbReference>
<dbReference type="InterPro" id="IPR036291">
    <property type="entry name" value="NAD(P)-bd_dom_sf"/>
</dbReference>
<dbReference type="eggNOG" id="COG1052">
    <property type="taxonomic scope" value="Bacteria"/>
</dbReference>
<dbReference type="PANTHER" id="PTHR10996:SF178">
    <property type="entry name" value="2-HYDROXYACID DEHYDROGENASE YGL185C-RELATED"/>
    <property type="match status" value="1"/>
</dbReference>
<keyword evidence="3" id="KW-0520">NAD</keyword>
<dbReference type="SUPFAM" id="SSF52283">
    <property type="entry name" value="Formate/glycerate dehydrogenase catalytic domain-like"/>
    <property type="match status" value="1"/>
</dbReference>
<evidence type="ECO:0000256" key="4">
    <source>
        <dbReference type="RuleBase" id="RU003719"/>
    </source>
</evidence>
<dbReference type="GO" id="GO:0051287">
    <property type="term" value="F:NAD binding"/>
    <property type="evidence" value="ECO:0007669"/>
    <property type="project" value="InterPro"/>
</dbReference>
<sequence>MPLSKPTILLACDFSVRFKTLLGKQYRVLGPLPHSNAEALPEGAAGVRALVTKGGLKTDQALITALPKLGIVSFFGTGFEGIDLEAAAQRQLAITHSPGANASSVADFAMGLVLASTRKIISADRFVREGNWTGNSLVSIPAVPGLTGARLGIYGLGSVGRKLALRAAAFEMEIAYHSRALKSDAPYVYMDCVQALAEWSDVLVVAARAVPFNRHIIGPSILSALGPDGHVVNVARGSLIDPEALADALERGTISGAALDVFENEPEVPERLLQAPNLILSPHIAFASASARNAQEDMVLANLEAFFAARELPNPIDRF</sequence>
<evidence type="ECO:0000259" key="5">
    <source>
        <dbReference type="Pfam" id="PF00389"/>
    </source>
</evidence>
<feature type="domain" description="D-isomer specific 2-hydroxyacid dehydrogenase NAD-binding" evidence="6">
    <location>
        <begin position="110"/>
        <end position="285"/>
    </location>
</feature>
<dbReference type="PANTHER" id="PTHR10996">
    <property type="entry name" value="2-HYDROXYACID DEHYDROGENASE-RELATED"/>
    <property type="match status" value="1"/>
</dbReference>
<dbReference type="GO" id="GO:0016618">
    <property type="term" value="F:hydroxypyruvate reductase [NAD(P)H] activity"/>
    <property type="evidence" value="ECO:0007669"/>
    <property type="project" value="TreeGrafter"/>
</dbReference>
<dbReference type="FunFam" id="3.40.50.720:FF:000213">
    <property type="entry name" value="Putative 2-hydroxyacid dehydrogenase"/>
    <property type="match status" value="1"/>
</dbReference>
<dbReference type="SUPFAM" id="SSF51735">
    <property type="entry name" value="NAD(P)-binding Rossmann-fold domains"/>
    <property type="match status" value="1"/>
</dbReference>
<evidence type="ECO:0000256" key="2">
    <source>
        <dbReference type="ARBA" id="ARBA00023002"/>
    </source>
</evidence>
<keyword evidence="1" id="KW-0521">NADP</keyword>
<dbReference type="EMBL" id="CP002289">
    <property type="protein sequence ID" value="ADP19997.1"/>
    <property type="molecule type" value="Genomic_DNA"/>
</dbReference>
<gene>
    <name evidence="7" type="ordered locus">AXYL_06713</name>
</gene>
<dbReference type="Pfam" id="PF00389">
    <property type="entry name" value="2-Hacid_dh"/>
    <property type="match status" value="1"/>
</dbReference>
<keyword evidence="2 4" id="KW-0560">Oxidoreductase</keyword>
<protein>
    <submittedName>
        <fullName evidence="7">D-isomer specific 2-hydroxyacid dehydrogenase, NAD binding domain protein 8</fullName>
        <ecNumber evidence="7">1.1.1.-</ecNumber>
    </submittedName>
</protein>
<geneLocation type="plasmid" evidence="7 8">
    <name>pA82</name>
</geneLocation>
<dbReference type="KEGG" id="axy:AXYL_06713"/>
<evidence type="ECO:0000256" key="1">
    <source>
        <dbReference type="ARBA" id="ARBA00022857"/>
    </source>
</evidence>
<evidence type="ECO:0000259" key="6">
    <source>
        <dbReference type="Pfam" id="PF02826"/>
    </source>
</evidence>
<evidence type="ECO:0000256" key="3">
    <source>
        <dbReference type="ARBA" id="ARBA00023027"/>
    </source>
</evidence>
<dbReference type="EC" id="1.1.1.-" evidence="7"/>
<dbReference type="GO" id="GO:0005829">
    <property type="term" value="C:cytosol"/>
    <property type="evidence" value="ECO:0007669"/>
    <property type="project" value="TreeGrafter"/>
</dbReference>
<dbReference type="RefSeq" id="WP_013397185.1">
    <property type="nucleotide sequence ID" value="NC_014642.1"/>
</dbReference>
<evidence type="ECO:0000313" key="8">
    <source>
        <dbReference type="Proteomes" id="UP000006876"/>
    </source>
</evidence>
<feature type="domain" description="D-isomer specific 2-hydroxyacid dehydrogenase catalytic" evidence="5">
    <location>
        <begin position="35"/>
        <end position="316"/>
    </location>
</feature>
<dbReference type="PATRIC" id="fig|762376.5.peg.6705"/>
<dbReference type="CDD" id="cd12156">
    <property type="entry name" value="HPPR"/>
    <property type="match status" value="1"/>
</dbReference>
<proteinExistence type="inferred from homology"/>
<dbReference type="Proteomes" id="UP000006876">
    <property type="component" value="Plasmid pA82"/>
</dbReference>
<name>E3HY43_ACHXA</name>
<dbReference type="HOGENOM" id="CLU_019796_1_2_4"/>
<comment type="similarity">
    <text evidence="4">Belongs to the D-isomer specific 2-hydroxyacid dehydrogenase family.</text>
</comment>
<accession>E3HY43</accession>